<dbReference type="InterPro" id="IPR001480">
    <property type="entry name" value="Bulb-type_lectin_dom"/>
</dbReference>
<keyword evidence="15" id="KW-0675">Receptor</keyword>
<dbReference type="PIRSF" id="PIRSF000641">
    <property type="entry name" value="SRK"/>
    <property type="match status" value="1"/>
</dbReference>
<dbReference type="PROSITE" id="PS50927">
    <property type="entry name" value="BULB_LECTIN"/>
    <property type="match status" value="1"/>
</dbReference>
<dbReference type="InterPro" id="IPR051343">
    <property type="entry name" value="G-type_lectin_kinases/EP1-like"/>
</dbReference>
<dbReference type="Gene3D" id="1.10.510.10">
    <property type="entry name" value="Transferase(Phosphotransferase) domain 1"/>
    <property type="match status" value="1"/>
</dbReference>
<evidence type="ECO:0000256" key="13">
    <source>
        <dbReference type="ARBA" id="ARBA00023136"/>
    </source>
</evidence>
<organism evidence="26 27">
    <name type="scientific">Taxus chinensis</name>
    <name type="common">Chinese yew</name>
    <name type="synonym">Taxus wallichiana var. chinensis</name>
    <dbReference type="NCBI Taxonomy" id="29808"/>
    <lineage>
        <taxon>Eukaryota</taxon>
        <taxon>Viridiplantae</taxon>
        <taxon>Streptophyta</taxon>
        <taxon>Embryophyta</taxon>
        <taxon>Tracheophyta</taxon>
        <taxon>Spermatophyta</taxon>
        <taxon>Pinopsida</taxon>
        <taxon>Pinidae</taxon>
        <taxon>Conifers II</taxon>
        <taxon>Cupressales</taxon>
        <taxon>Taxaceae</taxon>
        <taxon>Taxus</taxon>
    </lineage>
</organism>
<evidence type="ECO:0000256" key="11">
    <source>
        <dbReference type="ARBA" id="ARBA00022840"/>
    </source>
</evidence>
<comment type="catalytic activity">
    <reaction evidence="18 19">
        <text>L-seryl-[protein] + ATP = O-phospho-L-seryl-[protein] + ADP + H(+)</text>
        <dbReference type="Rhea" id="RHEA:17989"/>
        <dbReference type="Rhea" id="RHEA-COMP:9863"/>
        <dbReference type="Rhea" id="RHEA-COMP:11604"/>
        <dbReference type="ChEBI" id="CHEBI:15378"/>
        <dbReference type="ChEBI" id="CHEBI:29999"/>
        <dbReference type="ChEBI" id="CHEBI:30616"/>
        <dbReference type="ChEBI" id="CHEBI:83421"/>
        <dbReference type="ChEBI" id="CHEBI:456216"/>
        <dbReference type="EC" id="2.7.11.1"/>
    </reaction>
</comment>
<keyword evidence="6 21" id="KW-0812">Transmembrane</keyword>
<evidence type="ECO:0000259" key="25">
    <source>
        <dbReference type="PROSITE" id="PS50948"/>
    </source>
</evidence>
<keyword evidence="12 21" id="KW-1133">Transmembrane helix</keyword>
<comment type="caution">
    <text evidence="26">The sequence shown here is derived from an EMBL/GenBank/DDBJ whole genome shotgun (WGS) entry which is preliminary data.</text>
</comment>
<keyword evidence="4" id="KW-0597">Phosphoprotein</keyword>
<dbReference type="PROSITE" id="PS50011">
    <property type="entry name" value="PROTEIN_KINASE_DOM"/>
    <property type="match status" value="1"/>
</dbReference>
<dbReference type="InterPro" id="IPR036426">
    <property type="entry name" value="Bulb-type_lectin_dom_sf"/>
</dbReference>
<dbReference type="PROSITE" id="PS00108">
    <property type="entry name" value="PROTEIN_KINASE_ST"/>
    <property type="match status" value="1"/>
</dbReference>
<dbReference type="SUPFAM" id="SSF51110">
    <property type="entry name" value="alpha-D-mannose-specific plant lectins"/>
    <property type="match status" value="1"/>
</dbReference>
<gene>
    <name evidence="26" type="ORF">KI387_034602</name>
</gene>
<dbReference type="GO" id="GO:0005524">
    <property type="term" value="F:ATP binding"/>
    <property type="evidence" value="ECO:0007669"/>
    <property type="project" value="UniProtKB-UniRule"/>
</dbReference>
<name>A0AA38F669_TAXCH</name>
<evidence type="ECO:0000256" key="10">
    <source>
        <dbReference type="ARBA" id="ARBA00022777"/>
    </source>
</evidence>
<dbReference type="InterPro" id="IPR003609">
    <property type="entry name" value="Pan_app"/>
</dbReference>
<dbReference type="SMART" id="SM00220">
    <property type="entry name" value="S_TKc"/>
    <property type="match status" value="1"/>
</dbReference>
<dbReference type="Pfam" id="PF08276">
    <property type="entry name" value="PAN_2"/>
    <property type="match status" value="1"/>
</dbReference>
<feature type="transmembrane region" description="Helical" evidence="21">
    <location>
        <begin position="450"/>
        <end position="471"/>
    </location>
</feature>
<evidence type="ECO:0000256" key="15">
    <source>
        <dbReference type="ARBA" id="ARBA00023170"/>
    </source>
</evidence>
<keyword evidence="11 19" id="KW-0067">ATP-binding</keyword>
<feature type="chain" id="PRO_5041217138" description="Receptor-like serine/threonine-protein kinase" evidence="22">
    <location>
        <begin position="25"/>
        <end position="823"/>
    </location>
</feature>
<evidence type="ECO:0000256" key="9">
    <source>
        <dbReference type="ARBA" id="ARBA00022741"/>
    </source>
</evidence>
<feature type="domain" description="Bulb-type lectin" evidence="24">
    <location>
        <begin position="36"/>
        <end position="150"/>
    </location>
</feature>
<dbReference type="AlphaFoldDB" id="A0AA38F669"/>
<evidence type="ECO:0000313" key="27">
    <source>
        <dbReference type="Proteomes" id="UP000824469"/>
    </source>
</evidence>
<dbReference type="GO" id="GO:0030246">
    <property type="term" value="F:carbohydrate binding"/>
    <property type="evidence" value="ECO:0007669"/>
    <property type="project" value="UniProtKB-KW"/>
</dbReference>
<evidence type="ECO:0000256" key="3">
    <source>
        <dbReference type="ARBA" id="ARBA00022536"/>
    </source>
</evidence>
<evidence type="ECO:0000256" key="5">
    <source>
        <dbReference type="ARBA" id="ARBA00022679"/>
    </source>
</evidence>
<evidence type="ECO:0000256" key="8">
    <source>
        <dbReference type="ARBA" id="ARBA00022734"/>
    </source>
</evidence>
<dbReference type="EMBL" id="JAHRHJ020003813">
    <property type="protein sequence ID" value="KAH9290485.1"/>
    <property type="molecule type" value="Genomic_DNA"/>
</dbReference>
<evidence type="ECO:0000256" key="6">
    <source>
        <dbReference type="ARBA" id="ARBA00022692"/>
    </source>
</evidence>
<dbReference type="InterPro" id="IPR024171">
    <property type="entry name" value="SRK-like_kinase"/>
</dbReference>
<keyword evidence="27" id="KW-1185">Reference proteome</keyword>
<proteinExistence type="inferred from homology"/>
<dbReference type="Proteomes" id="UP000824469">
    <property type="component" value="Unassembled WGS sequence"/>
</dbReference>
<comment type="catalytic activity">
    <reaction evidence="17 19">
        <text>L-threonyl-[protein] + ATP = O-phospho-L-threonyl-[protein] + ADP + H(+)</text>
        <dbReference type="Rhea" id="RHEA:46608"/>
        <dbReference type="Rhea" id="RHEA-COMP:11060"/>
        <dbReference type="Rhea" id="RHEA-COMP:11605"/>
        <dbReference type="ChEBI" id="CHEBI:15378"/>
        <dbReference type="ChEBI" id="CHEBI:30013"/>
        <dbReference type="ChEBI" id="CHEBI:30616"/>
        <dbReference type="ChEBI" id="CHEBI:61977"/>
        <dbReference type="ChEBI" id="CHEBI:456216"/>
        <dbReference type="EC" id="2.7.11.1"/>
    </reaction>
</comment>
<evidence type="ECO:0000256" key="18">
    <source>
        <dbReference type="ARBA" id="ARBA00048679"/>
    </source>
</evidence>
<feature type="binding site" evidence="20">
    <location>
        <position position="537"/>
    </location>
    <ligand>
        <name>ATP</name>
        <dbReference type="ChEBI" id="CHEBI:30616"/>
    </ligand>
</feature>
<sequence length="823" mass="90415">MAIFRGNALLFSCIVLCSVYAACAASNGSINLSSSVNPIAIASGNASETILESNGGEFGLKFRPAGKSFLLAVVYLLYNETAVWSANRNRPVSRNATLSVNTERNLMLRDADGTTVWSTNFTGASNITLNQHGNLILYDGSGRVLWQSFDHPTDTVIPGQIVRAGTFLVSSVSSTNTSESHYKAGVLPGGAGFFANAPKFFPYGILEFNPLRNKAREALVSLYNSTCNHTIVVFSEDGQKLLWKQDGVISNECKRETGGNPNGFSLTVSSSSSKGGLRYIRMESDGNLRLYFQTPSSLTVEKDFFVDFFTDLCRLPNFCGSYGICSQPGAQCSCPAFQQYFSQSNGCGPKKSLKCNSGHTMVEIRGVDYFPSRYLDPLNVSLDECKSRCLADCSCVAAFYYQSSGSCFHYEELLSMRTSSDQTQLGFLKVEDDSRISKHRKRFWKQAGNVAGVTLGAALFVALVCIIFPRLKKRKEVGFTKPEEEDGFLKALPVLPPRFGFNELKAITSDFSEKLGSGGFGSVYAGTLGDGTLVAVKQLEDTSQGYGEFRTEIATVGSLSHVNLVRLRGFCAEESHHLLVYEYMANRSLDGWLFSIDATRVLSWATRLKIAVDTARGLTFLHEESRECIVHLDVKPENILLDEEFKAKLSDFGLSKLMDRAQQSRVLTGMRGTPGYLAPEWLMETGITSKSDIYSFGIVLLEMLSGRRCVDLTAPADDCYLPAATIRRFQEGKLMEIVDPRLVEEYGGGGGMVEGEVMKVVAVALWCIQEEPGMRPKASAVSRMLEGHMKVEQPPLLSLQSVLARQRNIWITVPDENGEQQTS</sequence>
<dbReference type="InterPro" id="IPR000719">
    <property type="entry name" value="Prot_kinase_dom"/>
</dbReference>
<keyword evidence="8" id="KW-0430">Lectin</keyword>
<dbReference type="Gene3D" id="3.30.200.20">
    <property type="entry name" value="Phosphorylase Kinase, domain 1"/>
    <property type="match status" value="1"/>
</dbReference>
<feature type="signal peptide" evidence="22">
    <location>
        <begin position="1"/>
        <end position="24"/>
    </location>
</feature>
<keyword evidence="13 21" id="KW-0472">Membrane</keyword>
<feature type="domain" description="Protein kinase" evidence="23">
    <location>
        <begin position="509"/>
        <end position="791"/>
    </location>
</feature>
<keyword evidence="10 19" id="KW-0418">Kinase</keyword>
<evidence type="ECO:0000256" key="20">
    <source>
        <dbReference type="PROSITE-ProRule" id="PRU10141"/>
    </source>
</evidence>
<evidence type="ECO:0000256" key="22">
    <source>
        <dbReference type="SAM" id="SignalP"/>
    </source>
</evidence>
<dbReference type="GO" id="GO:0004674">
    <property type="term" value="F:protein serine/threonine kinase activity"/>
    <property type="evidence" value="ECO:0007669"/>
    <property type="project" value="UniProtKB-KW"/>
</dbReference>
<comment type="similarity">
    <text evidence="19">Belongs to the protein kinase superfamily. Ser/Thr protein kinase family.</text>
</comment>
<feature type="domain" description="Apple" evidence="25">
    <location>
        <begin position="355"/>
        <end position="431"/>
    </location>
</feature>
<evidence type="ECO:0000259" key="23">
    <source>
        <dbReference type="PROSITE" id="PS50011"/>
    </source>
</evidence>
<evidence type="ECO:0000256" key="4">
    <source>
        <dbReference type="ARBA" id="ARBA00022553"/>
    </source>
</evidence>
<dbReference type="CDD" id="cd00028">
    <property type="entry name" value="B_lectin"/>
    <property type="match status" value="1"/>
</dbReference>
<dbReference type="CDD" id="cd14066">
    <property type="entry name" value="STKc_IRAK"/>
    <property type="match status" value="1"/>
</dbReference>
<dbReference type="FunFam" id="1.10.510.10:FF:000248">
    <property type="entry name" value="S-receptor-like kinase 5"/>
    <property type="match status" value="1"/>
</dbReference>
<evidence type="ECO:0000256" key="21">
    <source>
        <dbReference type="SAM" id="Phobius"/>
    </source>
</evidence>
<protein>
    <recommendedName>
        <fullName evidence="19">Receptor-like serine/threonine-protein kinase</fullName>
        <ecNumber evidence="19">2.7.11.1</ecNumber>
    </recommendedName>
</protein>
<dbReference type="GO" id="GO:0016020">
    <property type="term" value="C:membrane"/>
    <property type="evidence" value="ECO:0007669"/>
    <property type="project" value="UniProtKB-SubCell"/>
</dbReference>
<evidence type="ECO:0000256" key="1">
    <source>
        <dbReference type="ARBA" id="ARBA00004479"/>
    </source>
</evidence>
<evidence type="ECO:0000256" key="2">
    <source>
        <dbReference type="ARBA" id="ARBA00022527"/>
    </source>
</evidence>
<keyword evidence="3" id="KW-0245">EGF-like domain</keyword>
<evidence type="ECO:0000256" key="19">
    <source>
        <dbReference type="PIRNR" id="PIRNR000641"/>
    </source>
</evidence>
<dbReference type="OMA" id="PWITSED"/>
<dbReference type="InterPro" id="IPR017441">
    <property type="entry name" value="Protein_kinase_ATP_BS"/>
</dbReference>
<dbReference type="InterPro" id="IPR008271">
    <property type="entry name" value="Ser/Thr_kinase_AS"/>
</dbReference>
<dbReference type="SMART" id="SM00473">
    <property type="entry name" value="PAN_AP"/>
    <property type="match status" value="1"/>
</dbReference>
<dbReference type="PROSITE" id="PS00107">
    <property type="entry name" value="PROTEIN_KINASE_ATP"/>
    <property type="match status" value="1"/>
</dbReference>
<keyword evidence="5 19" id="KW-0808">Transferase</keyword>
<dbReference type="FunFam" id="3.30.200.20:FF:000178">
    <property type="entry name" value="serine/threonine-protein kinase PBS1-like"/>
    <property type="match status" value="1"/>
</dbReference>
<accession>A0AA38F669</accession>
<dbReference type="CDD" id="cd01098">
    <property type="entry name" value="PAN_AP_plant"/>
    <property type="match status" value="1"/>
</dbReference>
<comment type="subcellular location">
    <subcellularLocation>
        <location evidence="1">Membrane</location>
        <topology evidence="1">Single-pass type I membrane protein</topology>
    </subcellularLocation>
</comment>
<keyword evidence="7 22" id="KW-0732">Signal</keyword>
<dbReference type="PROSITE" id="PS50948">
    <property type="entry name" value="PAN"/>
    <property type="match status" value="1"/>
</dbReference>
<keyword evidence="9 19" id="KW-0547">Nucleotide-binding</keyword>
<evidence type="ECO:0000256" key="7">
    <source>
        <dbReference type="ARBA" id="ARBA00022729"/>
    </source>
</evidence>
<evidence type="ECO:0000256" key="16">
    <source>
        <dbReference type="ARBA" id="ARBA00023180"/>
    </source>
</evidence>
<evidence type="ECO:0000256" key="17">
    <source>
        <dbReference type="ARBA" id="ARBA00047899"/>
    </source>
</evidence>
<reference evidence="26 27" key="1">
    <citation type="journal article" date="2021" name="Nat. Plants">
        <title>The Taxus genome provides insights into paclitaxel biosynthesis.</title>
        <authorList>
            <person name="Xiong X."/>
            <person name="Gou J."/>
            <person name="Liao Q."/>
            <person name="Li Y."/>
            <person name="Zhou Q."/>
            <person name="Bi G."/>
            <person name="Li C."/>
            <person name="Du R."/>
            <person name="Wang X."/>
            <person name="Sun T."/>
            <person name="Guo L."/>
            <person name="Liang H."/>
            <person name="Lu P."/>
            <person name="Wu Y."/>
            <person name="Zhang Z."/>
            <person name="Ro D.K."/>
            <person name="Shang Y."/>
            <person name="Huang S."/>
            <person name="Yan J."/>
        </authorList>
    </citation>
    <scope>NUCLEOTIDE SEQUENCE [LARGE SCALE GENOMIC DNA]</scope>
    <source>
        <strain evidence="26">Ta-2019</strain>
    </source>
</reference>
<dbReference type="EC" id="2.7.11.1" evidence="19"/>
<keyword evidence="16" id="KW-0325">Glycoprotein</keyword>
<dbReference type="Pfam" id="PF00069">
    <property type="entry name" value="Pkinase"/>
    <property type="match status" value="1"/>
</dbReference>
<dbReference type="SMART" id="SM00108">
    <property type="entry name" value="B_lectin"/>
    <property type="match status" value="1"/>
</dbReference>
<dbReference type="Pfam" id="PF01453">
    <property type="entry name" value="B_lectin"/>
    <property type="match status" value="1"/>
</dbReference>
<keyword evidence="2 19" id="KW-0723">Serine/threonine-protein kinase</keyword>
<evidence type="ECO:0000256" key="14">
    <source>
        <dbReference type="ARBA" id="ARBA00023157"/>
    </source>
</evidence>
<dbReference type="InterPro" id="IPR011009">
    <property type="entry name" value="Kinase-like_dom_sf"/>
</dbReference>
<dbReference type="Gene3D" id="2.90.10.10">
    <property type="entry name" value="Bulb-type lectin domain"/>
    <property type="match status" value="1"/>
</dbReference>
<evidence type="ECO:0000259" key="24">
    <source>
        <dbReference type="PROSITE" id="PS50927"/>
    </source>
</evidence>
<dbReference type="SUPFAM" id="SSF56112">
    <property type="entry name" value="Protein kinase-like (PK-like)"/>
    <property type="match status" value="1"/>
</dbReference>
<dbReference type="PANTHER" id="PTHR47976">
    <property type="entry name" value="G-TYPE LECTIN S-RECEPTOR-LIKE SERINE/THREONINE-PROTEIN KINASE SD2-5"/>
    <property type="match status" value="1"/>
</dbReference>
<evidence type="ECO:0000313" key="26">
    <source>
        <dbReference type="EMBL" id="KAH9290485.1"/>
    </source>
</evidence>
<evidence type="ECO:0000256" key="12">
    <source>
        <dbReference type="ARBA" id="ARBA00022989"/>
    </source>
</evidence>
<keyword evidence="14" id="KW-1015">Disulfide bond</keyword>